<evidence type="ECO:0000313" key="2">
    <source>
        <dbReference type="Proteomes" id="UP001732700"/>
    </source>
</evidence>
<reference evidence="1" key="2">
    <citation type="submission" date="2025-09" db="UniProtKB">
        <authorList>
            <consortium name="EnsemblPlants"/>
        </authorList>
    </citation>
    <scope>IDENTIFICATION</scope>
</reference>
<reference evidence="1" key="1">
    <citation type="submission" date="2021-05" db="EMBL/GenBank/DDBJ databases">
        <authorList>
            <person name="Scholz U."/>
            <person name="Mascher M."/>
            <person name="Fiebig A."/>
        </authorList>
    </citation>
    <scope>NUCLEOTIDE SEQUENCE [LARGE SCALE GENOMIC DNA]</scope>
</reference>
<dbReference type="EnsemblPlants" id="AVESA.00010b.r2.2DG0362800.1">
    <property type="protein sequence ID" value="AVESA.00010b.r2.2DG0362800.1.CDS"/>
    <property type="gene ID" value="AVESA.00010b.r2.2DG0362800"/>
</dbReference>
<keyword evidence="2" id="KW-1185">Reference proteome</keyword>
<dbReference type="Proteomes" id="UP001732700">
    <property type="component" value="Chromosome 2D"/>
</dbReference>
<proteinExistence type="predicted"/>
<protein>
    <submittedName>
        <fullName evidence="1">Uncharacterized protein</fullName>
    </submittedName>
</protein>
<accession>A0ACD5V184</accession>
<sequence>MVRRGEAAAVSHPATSSSSSSSDRSPAHSVSPGEKNPSAPRLRPPHPRFPSSCCPPARSRRLRTHGGQSSRVNSNQQGSLSILRCICKSVEMTSEGNKAVAPSEPLSASSGAKRKRGRPRKYEYSTVEQPQMAQPIQSIPPLHSALYNSNIQHDGVHINQTLGGTVDARMHTVYVLPAQQTRGDRSTRPIESGNTVKTHEKQASSYSTAHVQGNSSRDVIIGKHFVGKMAKKSPGFSLITVKVKDNQVLRGWIPDANNLRPITPMDDLAPDLPMLRPSQVQKKASVSHRQACSTLPVRLEDVTIAKPLQMRRPVEKSTAKHIIPLIPRPYIGAGVVAAAPVSVKSGNAESMPLPKKETESVSRKPSATEVAVKAPQPVLLPCMQGDKQDVPVEGKSFPEVNSDFESSNGSKESSGQIQHVDPAATDEIGTTSVSEEQSNPVNSKPQICKKPSDNTEQSEQPKTETNILKEVDGSTIGDSDNKEQSEQPKTEPNILKEVDGSTTGASDDV</sequence>
<organism evidence="1 2">
    <name type="scientific">Avena sativa</name>
    <name type="common">Oat</name>
    <dbReference type="NCBI Taxonomy" id="4498"/>
    <lineage>
        <taxon>Eukaryota</taxon>
        <taxon>Viridiplantae</taxon>
        <taxon>Streptophyta</taxon>
        <taxon>Embryophyta</taxon>
        <taxon>Tracheophyta</taxon>
        <taxon>Spermatophyta</taxon>
        <taxon>Magnoliopsida</taxon>
        <taxon>Liliopsida</taxon>
        <taxon>Poales</taxon>
        <taxon>Poaceae</taxon>
        <taxon>BOP clade</taxon>
        <taxon>Pooideae</taxon>
        <taxon>Poodae</taxon>
        <taxon>Poeae</taxon>
        <taxon>Poeae Chloroplast Group 1 (Aveneae type)</taxon>
        <taxon>Aveninae</taxon>
        <taxon>Avena</taxon>
    </lineage>
</organism>
<evidence type="ECO:0000313" key="1">
    <source>
        <dbReference type="EnsemblPlants" id="AVESA.00010b.r2.2DG0362800.1.CDS"/>
    </source>
</evidence>
<name>A0ACD5V184_AVESA</name>